<feature type="compositionally biased region" description="Polar residues" evidence="1">
    <location>
        <begin position="350"/>
        <end position="362"/>
    </location>
</feature>
<feature type="region of interest" description="Disordered" evidence="1">
    <location>
        <begin position="459"/>
        <end position="523"/>
    </location>
</feature>
<dbReference type="OMA" id="ACAYDTC"/>
<proteinExistence type="predicted"/>
<feature type="compositionally biased region" description="Basic and acidic residues" evidence="1">
    <location>
        <begin position="275"/>
        <end position="290"/>
    </location>
</feature>
<dbReference type="OrthoDB" id="70656at2759"/>
<evidence type="ECO:0000313" key="3">
    <source>
        <dbReference type="Proteomes" id="UP000054928"/>
    </source>
</evidence>
<feature type="region of interest" description="Disordered" evidence="1">
    <location>
        <begin position="832"/>
        <end position="904"/>
    </location>
</feature>
<feature type="compositionally biased region" description="Polar residues" evidence="1">
    <location>
        <begin position="33"/>
        <end position="42"/>
    </location>
</feature>
<dbReference type="RefSeq" id="XP_024580212.1">
    <property type="nucleotide sequence ID" value="XM_024729878.1"/>
</dbReference>
<feature type="compositionally biased region" description="Pro residues" evidence="1">
    <location>
        <begin position="539"/>
        <end position="557"/>
    </location>
</feature>
<feature type="region of interest" description="Disordered" evidence="1">
    <location>
        <begin position="679"/>
        <end position="712"/>
    </location>
</feature>
<dbReference type="STRING" id="4781.A0A0N7L6B9"/>
<feature type="compositionally biased region" description="Low complexity" evidence="1">
    <location>
        <begin position="158"/>
        <end position="175"/>
    </location>
</feature>
<feature type="region of interest" description="Disordered" evidence="1">
    <location>
        <begin position="1"/>
        <end position="120"/>
    </location>
</feature>
<evidence type="ECO:0000313" key="2">
    <source>
        <dbReference type="EMBL" id="CEG43843.1"/>
    </source>
</evidence>
<feature type="compositionally biased region" description="Basic and acidic residues" evidence="1">
    <location>
        <begin position="867"/>
        <end position="878"/>
    </location>
</feature>
<feature type="region of interest" description="Disordered" evidence="1">
    <location>
        <begin position="147"/>
        <end position="175"/>
    </location>
</feature>
<feature type="compositionally biased region" description="Polar residues" evidence="1">
    <location>
        <begin position="577"/>
        <end position="593"/>
    </location>
</feature>
<feature type="compositionally biased region" description="Basic and acidic residues" evidence="1">
    <location>
        <begin position="300"/>
        <end position="325"/>
    </location>
</feature>
<feature type="compositionally biased region" description="Polar residues" evidence="1">
    <location>
        <begin position="882"/>
        <end position="896"/>
    </location>
</feature>
<feature type="compositionally biased region" description="Acidic residues" evidence="1">
    <location>
        <begin position="48"/>
        <end position="61"/>
    </location>
</feature>
<reference evidence="3" key="1">
    <citation type="submission" date="2014-09" db="EMBL/GenBank/DDBJ databases">
        <authorList>
            <person name="Sharma Rahul"/>
            <person name="Thines Marco"/>
        </authorList>
    </citation>
    <scope>NUCLEOTIDE SEQUENCE [LARGE SCALE GENOMIC DNA]</scope>
</reference>
<feature type="compositionally biased region" description="Basic residues" evidence="1">
    <location>
        <begin position="492"/>
        <end position="504"/>
    </location>
</feature>
<sequence length="1376" mass="152530">MDVDSDDAEYALLPPATHQHDTITRQLQREIMGNTSADTLSNDLPDASQEEEEHITQDDEPSLTLLQNPTLSDDYFPDNSISVEKRIEVNAPDERLSDEKDRTDGQNESGTAKIRENLDTSEMYHTAQGKEHSDRICLDNLQSTGRSTDVVEENLSDSSRTSPASKRTKSTTKTTSPIKLEEIYRKSMSLGSTIDSLTDSMFAPNLLEQDLETRSSVELTDTTVASTVLQKKTSRQRCLMLNLNGDSGDAYITEVNEVSLTPLKEAISRHVSTPSKEDECSPPPYHEHAKSGIYSSLSEQSEREKMTPPTEEATKKPTKPKEILRPQDPVGKLARRNSTSPSPRLDTRASPVQDTEAGNSLYPSRETTSNESSTESQSLAGERAISRRTSTIAMELRTRRSSSSEKSKGEILTSFTKRESERRTTFDTSDVLMALETKSQLQSERRQTIDNGLFALSSASSSLSSGVKNSNEKKPRYSLRKRAYDSTVRERNSKKRDRAGRSPRHQSMESTTPNSSMHEEVSANEQMVIETEKQTFFPEIPPIRFPNPSLFSPPPGEPRNRTPLKGILSARKDQRTGRSAVQTTPNKSVNFGPSQGAEFNHGSPSTSMTPMPAKDASRLYPLERMSSDEESDDAETSLNSSILDEADLLDDDKPNNVSVHKVVHLKKSGFDLLQSRRSSLLAPKSKGTSQRRQSLRGYSPLDSRAEFRRRRRQTINITRQASMDAKTSISRAGSDNTVLNAQFSSPTKNNPFLCAMDLPPTSRTYAESSTSSDAGEDMEITGEYYSASARDKEMADGFKPVLSASVTHDEDTSEYSLGHLLAESSVYELTRSAPDPDLHDLPGTLGDLANEVSDTASTQPNLVPQSDARDSGLDRIAEENETMTSSRNQSTMSLASEESDDDYATGRTSLQVNLKSQFDQVSEPSHSPRLHASPTSLSAHLITMEELLSSITLEEEATTVEEGEAFFGDEGESLDKVSIDVKLACAHDMCSEVVQRHAQDVSSWSSAVAIELSSFLGVKAPACFCPENLDDAGREAIQELFASEALVARTGWCQLQVQMERQLTNSLSVGADALAKDVKSLEDSVATDVHKRQNELASIKEMIDREEQMALLLDAVEEQQGAHDEYVKAVKDLEHECSSLLLEDSVLQSRLKVLEGRAAELEPVTRVATTLLGQNVLATEEMLAIQESMTVWKIREATAGTLRLSALLKDVLFDVEICVNVNLSLSLTSGASTSIETNEYLKHREGNTYLPYESDVVLVLQRLLLNPHYISQIANEPELGDGNDGRICSKLQVLEIFVCRSFRFLKELRDLSTHFAMRVGFSLLPVSPYTDFQTAVQIPRGRITAENVTKEIDLVSRHEPKYFTRVCRRLHEKFVR</sequence>
<keyword evidence="3" id="KW-1185">Reference proteome</keyword>
<dbReference type="Proteomes" id="UP000054928">
    <property type="component" value="Unassembled WGS sequence"/>
</dbReference>
<protein>
    <submittedName>
        <fullName evidence="2">Uncharacterized protein</fullName>
    </submittedName>
</protein>
<dbReference type="EMBL" id="CCYD01000810">
    <property type="protein sequence ID" value="CEG43843.1"/>
    <property type="molecule type" value="Genomic_DNA"/>
</dbReference>
<feature type="compositionally biased region" description="Basic and acidic residues" evidence="1">
    <location>
        <begin position="416"/>
        <end position="425"/>
    </location>
</feature>
<feature type="compositionally biased region" description="Polar residues" evidence="1">
    <location>
        <begin position="852"/>
        <end position="864"/>
    </location>
</feature>
<accession>A0A0N7L6B9</accession>
<evidence type="ECO:0000256" key="1">
    <source>
        <dbReference type="SAM" id="MobiDB-lite"/>
    </source>
</evidence>
<feature type="region of interest" description="Disordered" evidence="1">
    <location>
        <begin position="269"/>
        <end position="425"/>
    </location>
</feature>
<feature type="compositionally biased region" description="Basic and acidic residues" evidence="1">
    <location>
        <begin position="396"/>
        <end position="409"/>
    </location>
</feature>
<feature type="compositionally biased region" description="Low complexity" evidence="1">
    <location>
        <begin position="364"/>
        <end position="378"/>
    </location>
</feature>
<dbReference type="GeneID" id="36409187"/>
<name>A0A0N7L6B9_PLAHL</name>
<feature type="compositionally biased region" description="Basic and acidic residues" evidence="1">
    <location>
        <begin position="482"/>
        <end position="491"/>
    </location>
</feature>
<organism evidence="2 3">
    <name type="scientific">Plasmopara halstedii</name>
    <name type="common">Downy mildew of sunflower</name>
    <dbReference type="NCBI Taxonomy" id="4781"/>
    <lineage>
        <taxon>Eukaryota</taxon>
        <taxon>Sar</taxon>
        <taxon>Stramenopiles</taxon>
        <taxon>Oomycota</taxon>
        <taxon>Peronosporomycetes</taxon>
        <taxon>Peronosporales</taxon>
        <taxon>Peronosporaceae</taxon>
        <taxon>Plasmopara</taxon>
    </lineage>
</organism>
<feature type="region of interest" description="Disordered" evidence="1">
    <location>
        <begin position="539"/>
        <end position="613"/>
    </location>
</feature>
<feature type="compositionally biased region" description="Basic and acidic residues" evidence="1">
    <location>
        <begin position="83"/>
        <end position="105"/>
    </location>
</feature>